<reference evidence="2" key="1">
    <citation type="journal article" date="2020" name="bioRxiv">
        <title>Chromosome-level reference genome of the European wasp spider Argiope bruennichi: a resource for studies on range expansion and evolutionary adaptation.</title>
        <authorList>
            <person name="Sheffer M.M."/>
            <person name="Hoppe A."/>
            <person name="Krehenwinkel H."/>
            <person name="Uhl G."/>
            <person name="Kuss A.W."/>
            <person name="Jensen L."/>
            <person name="Jensen C."/>
            <person name="Gillespie R.G."/>
            <person name="Hoff K.J."/>
            <person name="Prost S."/>
        </authorList>
    </citation>
    <scope>NUCLEOTIDE SEQUENCE</scope>
</reference>
<dbReference type="AlphaFoldDB" id="A0A8T0E1A0"/>
<feature type="region of interest" description="Disordered" evidence="1">
    <location>
        <begin position="31"/>
        <end position="55"/>
    </location>
</feature>
<name>A0A8T0E1A0_ARGBR</name>
<keyword evidence="3" id="KW-1185">Reference proteome</keyword>
<evidence type="ECO:0000256" key="1">
    <source>
        <dbReference type="SAM" id="MobiDB-lite"/>
    </source>
</evidence>
<evidence type="ECO:0008006" key="4">
    <source>
        <dbReference type="Google" id="ProtNLM"/>
    </source>
</evidence>
<evidence type="ECO:0000313" key="2">
    <source>
        <dbReference type="EMBL" id="KAF8764502.1"/>
    </source>
</evidence>
<organism evidence="2 3">
    <name type="scientific">Argiope bruennichi</name>
    <name type="common">Wasp spider</name>
    <name type="synonym">Aranea bruennichi</name>
    <dbReference type="NCBI Taxonomy" id="94029"/>
    <lineage>
        <taxon>Eukaryota</taxon>
        <taxon>Metazoa</taxon>
        <taxon>Ecdysozoa</taxon>
        <taxon>Arthropoda</taxon>
        <taxon>Chelicerata</taxon>
        <taxon>Arachnida</taxon>
        <taxon>Araneae</taxon>
        <taxon>Araneomorphae</taxon>
        <taxon>Entelegynae</taxon>
        <taxon>Araneoidea</taxon>
        <taxon>Araneidae</taxon>
        <taxon>Argiope</taxon>
    </lineage>
</organism>
<sequence length="464" mass="54518">MEDKDYWKFLDDDKIDEKILKDGGTFELKMADEETVESPSRSRKNLPTSSSSTSKLVQEKRLKHIFARPRYAEPRHPIFSSPYARHISMRAFGPKKPRWYQSLTTAQLYLFRDIMNYVEVGRENYFRFNDFLEALQDLDPTITRSEVLAVIDKMEENEFEELDFGKFLFLLAYGDQDAENYPDDNEEKSPIKHVTVRQSLILSAIAYFVLIASPEEIERYYFQNTRRKATVLHHHMEATRLEGLSERQMEVKQLNAAKHLGPLYYLTGSPYALPVPFIPRFKKSKLYRELQRRKDTYPRSALPYAKRPIARPIIPIEVRRELGQKAVFESEADEMASKLNYGRIPLPEIRLPAEKLKQMRAKGYTVEVKDLIMEKADEALKKFRKCLKETAVVYAKRNMKPMLKDGFPTKYERDKFIEIYQRYLPIKLSDVKNYSLWVRPAGYPRARDGKPLYPDKFAFGSKIP</sequence>
<dbReference type="Proteomes" id="UP000807504">
    <property type="component" value="Unassembled WGS sequence"/>
</dbReference>
<gene>
    <name evidence="2" type="ORF">HNY73_022568</name>
</gene>
<comment type="caution">
    <text evidence="2">The sequence shown here is derived from an EMBL/GenBank/DDBJ whole genome shotgun (WGS) entry which is preliminary data.</text>
</comment>
<dbReference type="EMBL" id="JABXBU010002231">
    <property type="protein sequence ID" value="KAF8764502.1"/>
    <property type="molecule type" value="Genomic_DNA"/>
</dbReference>
<protein>
    <recommendedName>
        <fullName evidence="4">EF-hand domain-containing protein</fullName>
    </recommendedName>
</protein>
<feature type="compositionally biased region" description="Polar residues" evidence="1">
    <location>
        <begin position="45"/>
        <end position="55"/>
    </location>
</feature>
<reference evidence="2" key="2">
    <citation type="submission" date="2020-06" db="EMBL/GenBank/DDBJ databases">
        <authorList>
            <person name="Sheffer M."/>
        </authorList>
    </citation>
    <scope>NUCLEOTIDE SEQUENCE</scope>
</reference>
<evidence type="ECO:0000313" key="3">
    <source>
        <dbReference type="Proteomes" id="UP000807504"/>
    </source>
</evidence>
<accession>A0A8T0E1A0</accession>
<proteinExistence type="predicted"/>